<sequence>MKNLLLVAATEFEIAPILKWLETLKAPEANLKFSFPELEVTVLTTGVGLPLAMFQLTRALTLARFDLVINAGIAGALDKQLELGAVVQVVSETFADLGVEEADGSFTDLFKLNLINPVAPPFQDGKMVNTFGSAYDFLPKVHGITVNKVHGYAPSIDNLKRHTNAKVESMEGAAVFYTCLMYQMPFLEIRSISNYVEPRNRDAWEIALAIENLNDVLKNMLAGLLENRYE</sequence>
<dbReference type="Proteomes" id="UP000008461">
    <property type="component" value="Chromosome"/>
</dbReference>
<keyword evidence="5" id="KW-1185">Reference proteome</keyword>
<dbReference type="HOGENOM" id="CLU_031248_3_1_10"/>
<dbReference type="GO" id="GO:0009116">
    <property type="term" value="P:nucleoside metabolic process"/>
    <property type="evidence" value="ECO:0007669"/>
    <property type="project" value="InterPro"/>
</dbReference>
<feature type="domain" description="Nucleoside phosphorylase" evidence="3">
    <location>
        <begin position="5"/>
        <end position="220"/>
    </location>
</feature>
<dbReference type="Pfam" id="PF01048">
    <property type="entry name" value="PNP_UDP_1"/>
    <property type="match status" value="1"/>
</dbReference>
<keyword evidence="1" id="KW-0474">Menaquinone biosynthesis</keyword>
<keyword evidence="1" id="KW-0378">Hydrolase</keyword>
<name>F4KW15_HALH1</name>
<dbReference type="OrthoDB" id="9788270at2"/>
<dbReference type="GO" id="GO:0008782">
    <property type="term" value="F:adenosylhomocysteine nucleosidase activity"/>
    <property type="evidence" value="ECO:0007669"/>
    <property type="project" value="TreeGrafter"/>
</dbReference>
<comment type="similarity">
    <text evidence="1">Belongs to the PNP/UDP phosphorylase family. Futalosine hydrolase subfamily.</text>
</comment>
<organism evidence="4 5">
    <name type="scientific">Haliscomenobacter hydrossis (strain ATCC 27775 / DSM 1100 / LMG 10767 / O)</name>
    <dbReference type="NCBI Taxonomy" id="760192"/>
    <lineage>
        <taxon>Bacteria</taxon>
        <taxon>Pseudomonadati</taxon>
        <taxon>Bacteroidota</taxon>
        <taxon>Saprospiria</taxon>
        <taxon>Saprospirales</taxon>
        <taxon>Haliscomenobacteraceae</taxon>
        <taxon>Haliscomenobacter</taxon>
    </lineage>
</organism>
<comment type="pathway">
    <text evidence="1">Quinol/quinone metabolism; menaquinone biosynthesis.</text>
</comment>
<evidence type="ECO:0000259" key="3">
    <source>
        <dbReference type="Pfam" id="PF01048"/>
    </source>
</evidence>
<dbReference type="InterPro" id="IPR019963">
    <property type="entry name" value="FL_hydrolase_MqnB"/>
</dbReference>
<dbReference type="AlphaFoldDB" id="F4KW15"/>
<reference key="2">
    <citation type="submission" date="2011-04" db="EMBL/GenBank/DDBJ databases">
        <title>Complete sequence of chromosome of Haliscomenobacter hydrossis DSM 1100.</title>
        <authorList>
            <consortium name="US DOE Joint Genome Institute (JGI-PGF)"/>
            <person name="Lucas S."/>
            <person name="Han J."/>
            <person name="Lapidus A."/>
            <person name="Bruce D."/>
            <person name="Goodwin L."/>
            <person name="Pitluck S."/>
            <person name="Peters L."/>
            <person name="Kyrpides N."/>
            <person name="Mavromatis K."/>
            <person name="Ivanova N."/>
            <person name="Ovchinnikova G."/>
            <person name="Pagani I."/>
            <person name="Daligault H."/>
            <person name="Detter J.C."/>
            <person name="Han C."/>
            <person name="Land M."/>
            <person name="Hauser L."/>
            <person name="Markowitz V."/>
            <person name="Cheng J.-F."/>
            <person name="Hugenholtz P."/>
            <person name="Woyke T."/>
            <person name="Wu D."/>
            <person name="Verbarg S."/>
            <person name="Frueling A."/>
            <person name="Brambilla E."/>
            <person name="Klenk H.-P."/>
            <person name="Eisen J.A."/>
        </authorList>
    </citation>
    <scope>NUCLEOTIDE SEQUENCE</scope>
    <source>
        <strain>DSM 1100</strain>
    </source>
</reference>
<dbReference type="RefSeq" id="WP_013762777.1">
    <property type="nucleotide sequence ID" value="NC_015510.1"/>
</dbReference>
<dbReference type="InterPro" id="IPR000845">
    <property type="entry name" value="Nucleoside_phosphorylase_d"/>
</dbReference>
<reference evidence="4 5" key="1">
    <citation type="journal article" date="2011" name="Stand. Genomic Sci.">
        <title>Complete genome sequence of Haliscomenobacter hydrossis type strain (O).</title>
        <authorList>
            <consortium name="US DOE Joint Genome Institute (JGI-PGF)"/>
            <person name="Daligault H."/>
            <person name="Lapidus A."/>
            <person name="Zeytun A."/>
            <person name="Nolan M."/>
            <person name="Lucas S."/>
            <person name="Del Rio T.G."/>
            <person name="Tice H."/>
            <person name="Cheng J.F."/>
            <person name="Tapia R."/>
            <person name="Han C."/>
            <person name="Goodwin L."/>
            <person name="Pitluck S."/>
            <person name="Liolios K."/>
            <person name="Pagani I."/>
            <person name="Ivanova N."/>
            <person name="Huntemann M."/>
            <person name="Mavromatis K."/>
            <person name="Mikhailova N."/>
            <person name="Pati A."/>
            <person name="Chen A."/>
            <person name="Palaniappan K."/>
            <person name="Land M."/>
            <person name="Hauser L."/>
            <person name="Brambilla E.M."/>
            <person name="Rohde M."/>
            <person name="Verbarg S."/>
            <person name="Goker M."/>
            <person name="Bristow J."/>
            <person name="Eisen J.A."/>
            <person name="Markowitz V."/>
            <person name="Hugenholtz P."/>
            <person name="Kyrpides N.C."/>
            <person name="Klenk H.P."/>
            <person name="Woyke T."/>
        </authorList>
    </citation>
    <scope>NUCLEOTIDE SEQUENCE [LARGE SCALE GENOMIC DNA]</scope>
    <source>
        <strain evidence="5">ATCC 27775 / DSM 1100 / LMG 10767 / O</strain>
    </source>
</reference>
<dbReference type="GO" id="GO:0005829">
    <property type="term" value="C:cytosol"/>
    <property type="evidence" value="ECO:0007669"/>
    <property type="project" value="TreeGrafter"/>
</dbReference>
<proteinExistence type="inferred from homology"/>
<dbReference type="HAMAP" id="MF_00991">
    <property type="entry name" value="MqnB"/>
    <property type="match status" value="1"/>
</dbReference>
<dbReference type="PANTHER" id="PTHR46832:SF2">
    <property type="entry name" value="FUTALOSINE HYDROLASE"/>
    <property type="match status" value="1"/>
</dbReference>
<evidence type="ECO:0000313" key="4">
    <source>
        <dbReference type="EMBL" id="AEE48213.1"/>
    </source>
</evidence>
<dbReference type="EC" id="3.2.2.26" evidence="1 2"/>
<dbReference type="NCBIfam" id="TIGR03664">
    <property type="entry name" value="fut_nucase"/>
    <property type="match status" value="1"/>
</dbReference>
<dbReference type="PANTHER" id="PTHR46832">
    <property type="entry name" value="5'-METHYLTHIOADENOSINE/S-ADENOSYLHOMOCYSTEINE NUCLEOSIDASE"/>
    <property type="match status" value="1"/>
</dbReference>
<dbReference type="UniPathway" id="UPA00079"/>
<dbReference type="CDD" id="cd17766">
    <property type="entry name" value="futalosine_nucleosidase_MqnB"/>
    <property type="match status" value="1"/>
</dbReference>
<dbReference type="STRING" id="760192.Halhy_0301"/>
<dbReference type="InterPro" id="IPR035994">
    <property type="entry name" value="Nucleoside_phosphorylase_sf"/>
</dbReference>
<dbReference type="GO" id="GO:0008930">
    <property type="term" value="F:methylthioadenosine nucleosidase activity"/>
    <property type="evidence" value="ECO:0007669"/>
    <property type="project" value="TreeGrafter"/>
</dbReference>
<evidence type="ECO:0000313" key="5">
    <source>
        <dbReference type="Proteomes" id="UP000008461"/>
    </source>
</evidence>
<evidence type="ECO:0000256" key="2">
    <source>
        <dbReference type="NCBIfam" id="TIGR03664"/>
    </source>
</evidence>
<comment type="catalytic activity">
    <reaction evidence="1">
        <text>futalosine + H2O = dehypoxanthine futalosine + hypoxanthine</text>
        <dbReference type="Rhea" id="RHEA:25904"/>
        <dbReference type="ChEBI" id="CHEBI:15377"/>
        <dbReference type="ChEBI" id="CHEBI:17368"/>
        <dbReference type="ChEBI" id="CHEBI:58863"/>
        <dbReference type="ChEBI" id="CHEBI:58864"/>
        <dbReference type="EC" id="3.2.2.26"/>
    </reaction>
</comment>
<accession>F4KW15</accession>
<dbReference type="KEGG" id="hhy:Halhy_0301"/>
<gene>
    <name evidence="1" type="primary">mqnB</name>
    <name evidence="4" type="ordered locus">Halhy_0301</name>
</gene>
<evidence type="ECO:0000256" key="1">
    <source>
        <dbReference type="HAMAP-Rule" id="MF_00991"/>
    </source>
</evidence>
<dbReference type="GO" id="GO:0009234">
    <property type="term" value="P:menaquinone biosynthetic process"/>
    <property type="evidence" value="ECO:0007669"/>
    <property type="project" value="UniProtKB-UniRule"/>
</dbReference>
<dbReference type="Gene3D" id="3.40.50.1580">
    <property type="entry name" value="Nucleoside phosphorylase domain"/>
    <property type="match status" value="1"/>
</dbReference>
<dbReference type="EMBL" id="CP002691">
    <property type="protein sequence ID" value="AEE48213.1"/>
    <property type="molecule type" value="Genomic_DNA"/>
</dbReference>
<dbReference type="SUPFAM" id="SSF53167">
    <property type="entry name" value="Purine and uridine phosphorylases"/>
    <property type="match status" value="1"/>
</dbReference>
<protein>
    <recommendedName>
        <fullName evidence="1 2">Futalosine hydrolase</fullName>
        <shortName evidence="1">FL hydrolase</shortName>
        <ecNumber evidence="1 2">3.2.2.26</ecNumber>
    </recommendedName>
    <alternativeName>
        <fullName evidence="1">Futalosine nucleosidase</fullName>
    </alternativeName>
    <alternativeName>
        <fullName evidence="1">Menaquinone biosynthetic enzyme MqnB</fullName>
    </alternativeName>
</protein>
<dbReference type="GO" id="GO:0019284">
    <property type="term" value="P:L-methionine salvage from S-adenosylmethionine"/>
    <property type="evidence" value="ECO:0007669"/>
    <property type="project" value="TreeGrafter"/>
</dbReference>
<dbReference type="eggNOG" id="COG0775">
    <property type="taxonomic scope" value="Bacteria"/>
</dbReference>
<comment type="function">
    <text evidence="1">Catalyzes the hydrolysis of futalosine (FL) to dehypoxanthine futalosine (DHFL) and hypoxanthine, a step in the biosynthesis of menaquinone (MK, vitamin K2).</text>
</comment>